<comment type="catalytic activity">
    <reaction evidence="15">
        <text>1-hexadecanoyl-2-(4Z,7Z,10Z,13Z,16Z,19Z-docosahexaenoyl)-sn-glycero-3-phospho-N,N-dimethylethanolamine + S-adenosyl-L-methionine = 1-hexadecanoyl-2-(4Z,7Z,10Z,13Z,16Z,19Z-docosahexaenoyl)-sn-glycero-3-phosphocholine + S-adenosyl-L-homocysteine + H(+)</text>
        <dbReference type="Rhea" id="RHEA:70771"/>
        <dbReference type="ChEBI" id="CHEBI:15378"/>
        <dbReference type="ChEBI" id="CHEBI:57856"/>
        <dbReference type="ChEBI" id="CHEBI:59789"/>
        <dbReference type="ChEBI" id="CHEBI:74963"/>
        <dbReference type="ChEBI" id="CHEBI:189862"/>
    </reaction>
    <physiologicalReaction direction="left-to-right" evidence="15">
        <dbReference type="Rhea" id="RHEA:70772"/>
    </physiologicalReaction>
</comment>
<comment type="pathway">
    <text evidence="2">Lipid metabolism.</text>
</comment>
<evidence type="ECO:0000256" key="19">
    <source>
        <dbReference type="ARBA" id="ARBA00050899"/>
    </source>
</evidence>
<keyword evidence="14 27" id="KW-1208">Phospholipid metabolism</keyword>
<keyword evidence="4 27" id="KW-0489">Methyltransferase</keyword>
<dbReference type="PROSITE" id="PS51599">
    <property type="entry name" value="SAM_PEMT_PEM2"/>
    <property type="match status" value="1"/>
</dbReference>
<feature type="topological domain" description="Lumenal" evidence="27">
    <location>
        <begin position="106"/>
        <end position="117"/>
    </location>
</feature>
<sequence length="271" mass="29122">MPCPGQVVSLLWPSSLQEAGDGQEMGLSQLRTPDQEVSRGLGHSEEGVSVPQALAPRSLCRLHVLPPPGPRAVHCGSHGPATPSSLDGLVATHAGEGWTGRNQVARWEHRTRKLSGAFGSPHLACYTLGGAILLLNVLRSHCFTQAMLSQPRMQSLDNPLAYRVGLALLGVGGVFVLSSFLALGFTGTFLGDYFGILKEARVTTFPFSVLDNPMYWGSTANYLGWAIMHASPAGLLLTMVVALIYAVAILYEEPFTAEIYRQKASQAHKRS</sequence>
<keyword evidence="7 27" id="KW-0812">Transmembrane</keyword>
<evidence type="ECO:0000256" key="6">
    <source>
        <dbReference type="ARBA" id="ARBA00022691"/>
    </source>
</evidence>
<comment type="function">
    <text evidence="27">Catalyzes the three sequential steps of the methylation pathway for the biosynthesis of phosphatidylcholine, a critical and essential component for membrane structure. Uses S-adenosylmethionine (S-adenosyl-L-methionine, SAM or AdoMet) as the methyl group donor for the methylation of phosphatidylethanolamine (1,2-diacyl-sn-glycero-3-phosphoethanolamine, PE) to phosphatidylmonomethylethanolamine (1,2-diacyl-sn-glycero-3-phospho-N-methylethanolamine, PMME), PMME to phosphatidyldimethylethanolamine (1,2-diacyl-sn-glycero-3-phospho-N,N-dimethylethanolamine, PDME), and PDME to phosphatidylcholine (1,2-diacyl-sn-glycero-3-phosphocholine, PC), producing S-adenosyl-L-homocysteine in each step.</text>
</comment>
<comment type="pathway">
    <text evidence="1 27">Phospholipid metabolism; phosphatidylcholine biosynthesis.</text>
</comment>
<evidence type="ECO:0000256" key="23">
    <source>
        <dbReference type="ARBA" id="ARBA00051880"/>
    </source>
</evidence>
<comment type="caution">
    <text evidence="27">Lacks conserved residue(s) required for the propagation of feature annotation.</text>
</comment>
<evidence type="ECO:0000256" key="13">
    <source>
        <dbReference type="ARBA" id="ARBA00023209"/>
    </source>
</evidence>
<evidence type="ECO:0000313" key="30">
    <source>
        <dbReference type="RefSeq" id="XP_028353870.1"/>
    </source>
</evidence>
<gene>
    <name evidence="27 30" type="primary">PEMT</name>
</gene>
<evidence type="ECO:0000256" key="14">
    <source>
        <dbReference type="ARBA" id="ARBA00023264"/>
    </source>
</evidence>
<comment type="catalytic activity">
    <reaction evidence="18">
        <text>1,2-di-(9Z,12Z-octadecadienoyl)-sn-glycero-3-phospho-N-methylethanolamine + S-adenosyl-L-methionine = 1,2-di-(9Z,12Z-octadecadienoyl)-sn-glycero-3-phospho-N,N-dimethylethanolamine + S-adenosyl-L-homocysteine + H(+)</text>
        <dbReference type="Rhea" id="RHEA:70743"/>
        <dbReference type="ChEBI" id="CHEBI:15378"/>
        <dbReference type="ChEBI" id="CHEBI:57856"/>
        <dbReference type="ChEBI" id="CHEBI:59789"/>
        <dbReference type="ChEBI" id="CHEBI:189848"/>
        <dbReference type="ChEBI" id="CHEBI:189849"/>
    </reaction>
    <physiologicalReaction direction="left-to-right" evidence="18">
        <dbReference type="Rhea" id="RHEA:70744"/>
    </physiologicalReaction>
</comment>
<feature type="transmembrane region" description="Helical" evidence="28">
    <location>
        <begin position="222"/>
        <end position="251"/>
    </location>
</feature>
<evidence type="ECO:0000256" key="4">
    <source>
        <dbReference type="ARBA" id="ARBA00022603"/>
    </source>
</evidence>
<dbReference type="KEGG" id="pcad:102996143"/>
<keyword evidence="3 27" id="KW-0444">Lipid biosynthesis</keyword>
<dbReference type="PANTHER" id="PTHR15458">
    <property type="entry name" value="PHOSPHATIDYLETHANOLAMINE N-METHYLTRANSFERASE"/>
    <property type="match status" value="1"/>
</dbReference>
<dbReference type="GO" id="GO:0000773">
    <property type="term" value="F:phosphatidyl-N-methylethanolamine N-methyltransferase activity"/>
    <property type="evidence" value="ECO:0007669"/>
    <property type="project" value="UniProtKB-UniRule"/>
</dbReference>
<comment type="catalytic activity">
    <reaction evidence="20">
        <text>1,2-di-(9Z,12Z,15Z-octadecatrienoyl)-sn-glycero-3-phospho-N,N-dimethylethanolamine + S-adenosyl-L-methionine = 1,2-di-(9Z,12Z,15Z-octadecatrienoyl)-sn-glycero-3-phosphocholine + S-adenosyl-L-homocysteine + H(+)</text>
        <dbReference type="Rhea" id="RHEA:70759"/>
        <dbReference type="ChEBI" id="CHEBI:15378"/>
        <dbReference type="ChEBI" id="CHEBI:57856"/>
        <dbReference type="ChEBI" id="CHEBI:59789"/>
        <dbReference type="ChEBI" id="CHEBI:86161"/>
        <dbReference type="ChEBI" id="CHEBI:189860"/>
    </reaction>
    <physiologicalReaction direction="left-to-right" evidence="20">
        <dbReference type="Rhea" id="RHEA:70760"/>
    </physiologicalReaction>
</comment>
<evidence type="ECO:0000256" key="8">
    <source>
        <dbReference type="ARBA" id="ARBA00022824"/>
    </source>
</evidence>
<evidence type="ECO:0000256" key="5">
    <source>
        <dbReference type="ARBA" id="ARBA00022679"/>
    </source>
</evidence>
<keyword evidence="9 27" id="KW-1133">Transmembrane helix</keyword>
<comment type="catalytic activity">
    <reaction evidence="25">
        <text>1,2-di-(9Z,12Z,15Z-octadecatrienoyl)-sn-glycero-3-phosphoethanolamine + S-adenosyl-L-methionine = 1,2-di-(9Z,12Z,15Z-octadecatrienoyl)-sn-glycero-3-phospho-N-methylethanolamine + S-adenosyl-L-homocysteine + H(+)</text>
        <dbReference type="Rhea" id="RHEA:70751"/>
        <dbReference type="ChEBI" id="CHEBI:15378"/>
        <dbReference type="ChEBI" id="CHEBI:57856"/>
        <dbReference type="ChEBI" id="CHEBI:59789"/>
        <dbReference type="ChEBI" id="CHEBI:189858"/>
        <dbReference type="ChEBI" id="CHEBI:189859"/>
    </reaction>
    <physiologicalReaction direction="left-to-right" evidence="25">
        <dbReference type="Rhea" id="RHEA:70752"/>
    </physiologicalReaction>
</comment>
<evidence type="ECO:0000256" key="9">
    <source>
        <dbReference type="ARBA" id="ARBA00022989"/>
    </source>
</evidence>
<keyword evidence="13 27" id="KW-0594">Phospholipid biosynthesis</keyword>
<dbReference type="GO" id="GO:0031966">
    <property type="term" value="C:mitochondrial membrane"/>
    <property type="evidence" value="ECO:0007669"/>
    <property type="project" value="UniProtKB-SubCell"/>
</dbReference>
<dbReference type="GO" id="GO:0005789">
    <property type="term" value="C:endoplasmic reticulum membrane"/>
    <property type="evidence" value="ECO:0007669"/>
    <property type="project" value="UniProtKB-SubCell"/>
</dbReference>
<dbReference type="AlphaFoldDB" id="A0A455BXY1"/>
<dbReference type="HAMAP" id="MF_03216">
    <property type="entry name" value="PLMT"/>
    <property type="match status" value="1"/>
</dbReference>
<dbReference type="OrthoDB" id="8300106at2759"/>
<dbReference type="EC" id="2.1.1.17" evidence="27"/>
<comment type="subcellular location">
    <subcellularLocation>
        <location evidence="27">Endoplasmic reticulum membrane</location>
        <topology evidence="27">Multi-pass membrane protein</topology>
    </subcellularLocation>
    <subcellularLocation>
        <location evidence="27">Mitochondrion membrane</location>
        <topology evidence="27">Multi-pass membrane protein</topology>
    </subcellularLocation>
    <text evidence="27">Found in endoplasmic reticulum where most PEMT activity is generated and in mitochondria.</text>
</comment>
<evidence type="ECO:0000256" key="21">
    <source>
        <dbReference type="ARBA" id="ARBA00051451"/>
    </source>
</evidence>
<comment type="catalytic activity">
    <reaction evidence="23">
        <text>1,2-di-(9Z,12Z,15Z-octadecatrienoyl)-sn-glycero-3-phospho-N-methylethanolamine + S-adenosyl-L-methionine = 1,2-di-(9Z,12Z,15Z-octadecatrienoyl)-sn-glycero-3-phospho-N,N-dimethylethanolamine + S-adenosyl-L-homocysteine + H(+)</text>
        <dbReference type="Rhea" id="RHEA:70755"/>
        <dbReference type="ChEBI" id="CHEBI:15378"/>
        <dbReference type="ChEBI" id="CHEBI:57856"/>
        <dbReference type="ChEBI" id="CHEBI:59789"/>
        <dbReference type="ChEBI" id="CHEBI:189859"/>
        <dbReference type="ChEBI" id="CHEBI:189860"/>
    </reaction>
    <physiologicalReaction direction="left-to-right" evidence="23">
        <dbReference type="Rhea" id="RHEA:70756"/>
    </physiologicalReaction>
</comment>
<keyword evidence="10 27" id="KW-0443">Lipid metabolism</keyword>
<dbReference type="EC" id="2.1.1.71" evidence="27"/>
<keyword evidence="29" id="KW-1185">Reference proteome</keyword>
<dbReference type="GO" id="GO:0006656">
    <property type="term" value="P:phosphatidylcholine biosynthetic process"/>
    <property type="evidence" value="ECO:0007669"/>
    <property type="project" value="UniProtKB-UniRule"/>
</dbReference>
<dbReference type="InParanoid" id="A0A455BXY1"/>
<dbReference type="FunFam" id="1.20.120.1630:FF:000005">
    <property type="entry name" value="Phosphatidylethanolamine N-methyltransferase"/>
    <property type="match status" value="1"/>
</dbReference>
<dbReference type="PANTHER" id="PTHR15458:SF5">
    <property type="entry name" value="PHOSPHATIDYLETHANOLAMINE N-METHYLTRANSFERASE"/>
    <property type="match status" value="1"/>
</dbReference>
<protein>
    <recommendedName>
        <fullName evidence="27">Phosphatidylethanolamine N-methyltransferase</fullName>
        <shortName evidence="27">PEAMT</shortName>
        <shortName evidence="27">PEMT</shortName>
        <ecNumber evidence="27">2.1.1.17</ecNumber>
        <ecNumber evidence="27">2.1.1.71</ecNumber>
    </recommendedName>
    <alternativeName>
        <fullName evidence="27">Phospholipid methyltransferase</fullName>
        <shortName evidence="27">PLMT</shortName>
    </alternativeName>
</protein>
<keyword evidence="8 27" id="KW-0256">Endoplasmic reticulum</keyword>
<comment type="similarity">
    <text evidence="27">Belongs to the class VI-like SAM-binding methyltransferase superfamily. PEMT/PEM2 methyltransferase family.</text>
</comment>
<evidence type="ECO:0000256" key="2">
    <source>
        <dbReference type="ARBA" id="ARBA00005189"/>
    </source>
</evidence>
<evidence type="ECO:0000256" key="22">
    <source>
        <dbReference type="ARBA" id="ARBA00051455"/>
    </source>
</evidence>
<evidence type="ECO:0000256" key="17">
    <source>
        <dbReference type="ARBA" id="ARBA00050788"/>
    </source>
</evidence>
<comment type="catalytic activity">
    <reaction evidence="27">
        <text>a 1,2-diacyl-sn-glycero-3-phosphoethanolamine + S-adenosyl-L-methionine = a 1,2-diacyl-sn-glycero-3-phospho-N-methylethanolamine + S-adenosyl-L-homocysteine + H(+)</text>
        <dbReference type="Rhea" id="RHEA:11164"/>
        <dbReference type="ChEBI" id="CHEBI:15378"/>
        <dbReference type="ChEBI" id="CHEBI:57856"/>
        <dbReference type="ChEBI" id="CHEBI:59789"/>
        <dbReference type="ChEBI" id="CHEBI:64573"/>
        <dbReference type="ChEBI" id="CHEBI:64612"/>
        <dbReference type="EC" id="2.1.1.17"/>
    </reaction>
</comment>
<dbReference type="Gene3D" id="1.20.120.1630">
    <property type="match status" value="1"/>
</dbReference>
<feature type="topological domain" description="Lumenal" evidence="27">
    <location>
        <begin position="187"/>
        <end position="229"/>
    </location>
</feature>
<feature type="transmembrane region" description="Helical" evidence="28">
    <location>
        <begin position="118"/>
        <end position="139"/>
    </location>
</feature>
<comment type="catalytic activity">
    <reaction evidence="17">
        <text>1,2-di-(9Z,12Z-octadecadienoyl)-sn-glycero-3-phosphoethanolamine + S-adenosyl-L-methionine = 1,2-di-(9Z,12Z-octadecadienoyl)-sn-glycero-3-phospho-N-methylethanolamine + S-adenosyl-L-homocysteine + H(+)</text>
        <dbReference type="Rhea" id="RHEA:70739"/>
        <dbReference type="ChEBI" id="CHEBI:15378"/>
        <dbReference type="ChEBI" id="CHEBI:57856"/>
        <dbReference type="ChEBI" id="CHEBI:59789"/>
        <dbReference type="ChEBI" id="CHEBI:172403"/>
        <dbReference type="ChEBI" id="CHEBI:189848"/>
    </reaction>
    <physiologicalReaction direction="left-to-right" evidence="17">
        <dbReference type="Rhea" id="RHEA:70740"/>
    </physiologicalReaction>
</comment>
<feature type="binding site" evidence="27">
    <location>
        <begin position="170"/>
        <end position="172"/>
    </location>
    <ligand>
        <name>S-adenosyl-L-methionine</name>
        <dbReference type="ChEBI" id="CHEBI:59789"/>
    </ligand>
</feature>
<name>A0A455BXY1_PHYMC</name>
<dbReference type="InterPro" id="IPR024960">
    <property type="entry name" value="PEMT/MFAP"/>
</dbReference>
<feature type="transmembrane region" description="Helical" evidence="28">
    <location>
        <begin position="160"/>
        <end position="185"/>
    </location>
</feature>
<keyword evidence="12 27" id="KW-0472">Membrane</keyword>
<dbReference type="Proteomes" id="UP000248484">
    <property type="component" value="Chromosome 14"/>
</dbReference>
<evidence type="ECO:0000256" key="1">
    <source>
        <dbReference type="ARBA" id="ARBA00004969"/>
    </source>
</evidence>
<evidence type="ECO:0000256" key="3">
    <source>
        <dbReference type="ARBA" id="ARBA00022516"/>
    </source>
</evidence>
<accession>A0A455BXY1</accession>
<keyword evidence="6 27" id="KW-0949">S-adenosyl-L-methionine</keyword>
<dbReference type="RefSeq" id="XP_028353870.1">
    <property type="nucleotide sequence ID" value="XM_028498069.1"/>
</dbReference>
<comment type="catalytic activity">
    <reaction evidence="22">
        <text>1,2-di-(9Z-octadecenoyl)-sn-glycero-3-phospho-N-methylethanolamine + S-adenosyl-L-methionine = 1,2-di-(9Z-octadecenoyl)-sn-glycero-3-phospho-N,N-dimethylethanolamine + S-adenosyl-L-homocysteine + H(+)</text>
        <dbReference type="Rhea" id="RHEA:46112"/>
        <dbReference type="ChEBI" id="CHEBI:15378"/>
        <dbReference type="ChEBI" id="CHEBI:57856"/>
        <dbReference type="ChEBI" id="CHEBI:59789"/>
        <dbReference type="ChEBI" id="CHEBI:85679"/>
        <dbReference type="ChEBI" id="CHEBI:85680"/>
    </reaction>
    <physiologicalReaction direction="left-to-right" evidence="22">
        <dbReference type="Rhea" id="RHEA:46113"/>
    </physiologicalReaction>
</comment>
<feature type="topological domain" description="Cytoplasmic" evidence="27">
    <location>
        <begin position="139"/>
        <end position="165"/>
    </location>
</feature>
<dbReference type="Pfam" id="PF04191">
    <property type="entry name" value="PEMT"/>
    <property type="match status" value="1"/>
</dbReference>
<evidence type="ECO:0000256" key="18">
    <source>
        <dbReference type="ARBA" id="ARBA00050814"/>
    </source>
</evidence>
<dbReference type="InterPro" id="IPR007318">
    <property type="entry name" value="Phopholipid_MeTrfase"/>
</dbReference>
<evidence type="ECO:0000256" key="20">
    <source>
        <dbReference type="ARBA" id="ARBA00051210"/>
    </source>
</evidence>
<dbReference type="STRING" id="9755.ENSPCTP00005007176"/>
<proteinExistence type="inferred from homology"/>
<evidence type="ECO:0000256" key="7">
    <source>
        <dbReference type="ARBA" id="ARBA00022692"/>
    </source>
</evidence>
<evidence type="ECO:0000313" key="29">
    <source>
        <dbReference type="Proteomes" id="UP000248484"/>
    </source>
</evidence>
<evidence type="ECO:0000256" key="27">
    <source>
        <dbReference type="HAMAP-Rule" id="MF_03216"/>
    </source>
</evidence>
<evidence type="ECO:0000256" key="25">
    <source>
        <dbReference type="ARBA" id="ARBA00052126"/>
    </source>
</evidence>
<dbReference type="FunCoup" id="A0A455BXY1">
    <property type="interactions" value="31"/>
</dbReference>
<comment type="catalytic activity">
    <reaction evidence="21">
        <text>1,2-di-(9Z,12Z-octadecadienoyl)-sn-glycero-3-phospho-N,N-dimethylethanolamine + S-adenosyl-L-methionine = 1,2-di-(9Z,12Z-octadecadienoyl)-sn-glycero-3-phosphocholine + S-adenosyl-L-homocysteine + H(+)</text>
        <dbReference type="Rhea" id="RHEA:70747"/>
        <dbReference type="ChEBI" id="CHEBI:15378"/>
        <dbReference type="ChEBI" id="CHEBI:42027"/>
        <dbReference type="ChEBI" id="CHEBI:57856"/>
        <dbReference type="ChEBI" id="CHEBI:59789"/>
        <dbReference type="ChEBI" id="CHEBI:189849"/>
    </reaction>
    <physiologicalReaction direction="left-to-right" evidence="21">
        <dbReference type="Rhea" id="RHEA:70748"/>
    </physiologicalReaction>
</comment>
<organism evidence="29 30">
    <name type="scientific">Physeter macrocephalus</name>
    <name type="common">Sperm whale</name>
    <name type="synonym">Physeter catodon</name>
    <dbReference type="NCBI Taxonomy" id="9755"/>
    <lineage>
        <taxon>Eukaryota</taxon>
        <taxon>Metazoa</taxon>
        <taxon>Chordata</taxon>
        <taxon>Craniata</taxon>
        <taxon>Vertebrata</taxon>
        <taxon>Euteleostomi</taxon>
        <taxon>Mammalia</taxon>
        <taxon>Eutheria</taxon>
        <taxon>Laurasiatheria</taxon>
        <taxon>Artiodactyla</taxon>
        <taxon>Whippomorpha</taxon>
        <taxon>Cetacea</taxon>
        <taxon>Odontoceti</taxon>
        <taxon>Physeteridae</taxon>
        <taxon>Physeter</taxon>
    </lineage>
</organism>
<comment type="catalytic activity">
    <reaction evidence="24">
        <text>1,2-di-(9Z-octadecenoyl)-sn-glycero-3-phosphoethanolamine + S-adenosyl-L-methionine = 1,2-di-(9Z-octadecenoyl)-sn-glycero-3-phospho-N-methylethanolamine + S-adenosyl-L-homocysteine + H(+)</text>
        <dbReference type="Rhea" id="RHEA:70619"/>
        <dbReference type="ChEBI" id="CHEBI:15378"/>
        <dbReference type="ChEBI" id="CHEBI:57856"/>
        <dbReference type="ChEBI" id="CHEBI:59789"/>
        <dbReference type="ChEBI" id="CHEBI:74986"/>
        <dbReference type="ChEBI" id="CHEBI:85679"/>
    </reaction>
    <physiologicalReaction direction="left-to-right" evidence="24">
        <dbReference type="Rhea" id="RHEA:70620"/>
    </physiologicalReaction>
</comment>
<dbReference type="UniPathway" id="UPA00753"/>
<feature type="binding site" evidence="27">
    <location>
        <begin position="252"/>
        <end position="253"/>
    </location>
    <ligand>
        <name>S-adenosyl-L-methionine</name>
        <dbReference type="ChEBI" id="CHEBI:59789"/>
    </ligand>
</feature>
<keyword evidence="5 27" id="KW-0808">Transferase</keyword>
<feature type="topological domain" description="Cytoplasmic" evidence="27">
    <location>
        <begin position="251"/>
        <end position="271"/>
    </location>
</feature>
<feature type="topological domain" description="Lumenal" evidence="27">
    <location>
        <begin position="1"/>
        <end position="79"/>
    </location>
</feature>
<dbReference type="GO" id="GO:0032259">
    <property type="term" value="P:methylation"/>
    <property type="evidence" value="ECO:0007669"/>
    <property type="project" value="UniProtKB-KW"/>
</dbReference>
<comment type="catalytic activity">
    <reaction evidence="19">
        <text>1-hexadecanoyl-2-(4Z,7Z,10Z,13Z,16Z,19Z-docosahexaenoyl)-sn-glycero-3-phospho-N-methylethanolamine + S-adenosyl-L-methionine = 1-hexadecanoyl-2-(4Z,7Z,10Z,13Z,16Z,19Z-docosahexaenoyl)-sn-glycero-3-phospho-N,N-dimethylethanolamine + S-adenosyl-L-homocysteine + H(+)</text>
        <dbReference type="Rhea" id="RHEA:70767"/>
        <dbReference type="ChEBI" id="CHEBI:15378"/>
        <dbReference type="ChEBI" id="CHEBI:57856"/>
        <dbReference type="ChEBI" id="CHEBI:59789"/>
        <dbReference type="ChEBI" id="CHEBI:189861"/>
        <dbReference type="ChEBI" id="CHEBI:189862"/>
    </reaction>
    <physiologicalReaction direction="left-to-right" evidence="19">
        <dbReference type="Rhea" id="RHEA:70768"/>
    </physiologicalReaction>
</comment>
<evidence type="ECO:0000256" key="12">
    <source>
        <dbReference type="ARBA" id="ARBA00023136"/>
    </source>
</evidence>
<comment type="catalytic activity">
    <reaction evidence="26">
        <text>1,2-di-(9Z-octadecenoyl)-sn-glycero-3-phospho-N,N-dimethylethanolamine + S-adenosyl-L-methionine = 1,2-di-(9Z-octadecenoyl)-sn-glycero-3-phosphocholine + S-adenosyl-L-homocysteine + H(+)</text>
        <dbReference type="Rhea" id="RHEA:70623"/>
        <dbReference type="ChEBI" id="CHEBI:15378"/>
        <dbReference type="ChEBI" id="CHEBI:57856"/>
        <dbReference type="ChEBI" id="CHEBI:59789"/>
        <dbReference type="ChEBI" id="CHEBI:74669"/>
        <dbReference type="ChEBI" id="CHEBI:85680"/>
    </reaction>
    <physiologicalReaction direction="left-to-right" evidence="26">
        <dbReference type="Rhea" id="RHEA:70624"/>
    </physiologicalReaction>
</comment>
<dbReference type="GO" id="GO:0004608">
    <property type="term" value="F:phosphatidylethanolamine N-methyltransferase activity"/>
    <property type="evidence" value="ECO:0007669"/>
    <property type="project" value="UniProtKB-UniRule"/>
</dbReference>
<evidence type="ECO:0000256" key="26">
    <source>
        <dbReference type="ARBA" id="ARBA00052148"/>
    </source>
</evidence>
<dbReference type="CTD" id="10400"/>
<evidence type="ECO:0000256" key="16">
    <source>
        <dbReference type="ARBA" id="ARBA00050744"/>
    </source>
</evidence>
<evidence type="ECO:0000256" key="11">
    <source>
        <dbReference type="ARBA" id="ARBA00023128"/>
    </source>
</evidence>
<evidence type="ECO:0000256" key="28">
    <source>
        <dbReference type="SAM" id="Phobius"/>
    </source>
</evidence>
<comment type="catalytic activity">
    <reaction evidence="27">
        <text>a 1,2-diacyl-sn-glycero-3-phospho-N-methylethanolamine + S-adenosyl-L-methionine = a 1,2-diacyl-sn-glycero-3-phospho-N,N-dimethylethanolamine + S-adenosyl-L-homocysteine + H(+)</text>
        <dbReference type="Rhea" id="RHEA:32735"/>
        <dbReference type="ChEBI" id="CHEBI:15378"/>
        <dbReference type="ChEBI" id="CHEBI:57856"/>
        <dbReference type="ChEBI" id="CHEBI:59789"/>
        <dbReference type="ChEBI" id="CHEBI:64572"/>
        <dbReference type="ChEBI" id="CHEBI:64573"/>
        <dbReference type="EC" id="2.1.1.71"/>
    </reaction>
</comment>
<evidence type="ECO:0000256" key="24">
    <source>
        <dbReference type="ARBA" id="ARBA00051941"/>
    </source>
</evidence>
<comment type="catalytic activity">
    <reaction evidence="16">
        <text>1-hexadecanoyl-2-(4Z,7Z,10Z,13Z,16Z,19Z-docosahexaenoyl)-sn-glycero-3-phosphoethanolamine + S-adenosyl-L-methionine = 1-hexadecanoyl-2-(4Z,7Z,10Z,13Z,16Z,19Z-docosahexaenoyl)-sn-glycero-3-phospho-N-methylethanolamine + S-adenosyl-L-homocysteine + H(+)</text>
        <dbReference type="Rhea" id="RHEA:70763"/>
        <dbReference type="ChEBI" id="CHEBI:15378"/>
        <dbReference type="ChEBI" id="CHEBI:57856"/>
        <dbReference type="ChEBI" id="CHEBI:59789"/>
        <dbReference type="ChEBI" id="CHEBI:78261"/>
        <dbReference type="ChEBI" id="CHEBI:189861"/>
    </reaction>
    <physiologicalReaction direction="left-to-right" evidence="16">
        <dbReference type="Rhea" id="RHEA:70764"/>
    </physiologicalReaction>
</comment>
<evidence type="ECO:0000256" key="15">
    <source>
        <dbReference type="ARBA" id="ARBA00050433"/>
    </source>
</evidence>
<keyword evidence="11 27" id="KW-0496">Mitochondrion</keyword>
<reference evidence="30" key="1">
    <citation type="submission" date="2025-08" db="UniProtKB">
        <authorList>
            <consortium name="RefSeq"/>
        </authorList>
    </citation>
    <scope>IDENTIFICATION</scope>
    <source>
        <tissue evidence="30">Muscle</tissue>
    </source>
</reference>
<dbReference type="GeneID" id="102996143"/>
<comment type="catalytic activity">
    <reaction evidence="27">
        <text>a 1,2-diacyl-sn-glycero-3-phospho-N,N-dimethylethanolamine + S-adenosyl-L-methionine = a 1,2-diacyl-sn-glycero-3-phosphocholine + S-adenosyl-L-homocysteine + H(+)</text>
        <dbReference type="Rhea" id="RHEA:32739"/>
        <dbReference type="ChEBI" id="CHEBI:15378"/>
        <dbReference type="ChEBI" id="CHEBI:57643"/>
        <dbReference type="ChEBI" id="CHEBI:57856"/>
        <dbReference type="ChEBI" id="CHEBI:59789"/>
        <dbReference type="ChEBI" id="CHEBI:64572"/>
    </reaction>
</comment>
<evidence type="ECO:0000256" key="10">
    <source>
        <dbReference type="ARBA" id="ARBA00023098"/>
    </source>
</evidence>